<dbReference type="SUPFAM" id="SSF52799">
    <property type="entry name" value="(Phosphotyrosine protein) phosphatases II"/>
    <property type="match status" value="1"/>
</dbReference>
<reference evidence="1" key="1">
    <citation type="submission" date="2024-05" db="EMBL/GenBank/DDBJ databases">
        <title>Planctomycetes of the genus Singulisphaera possess chitinolytic capabilities.</title>
        <authorList>
            <person name="Ivanova A."/>
        </authorList>
    </citation>
    <scope>NUCLEOTIDE SEQUENCE</scope>
    <source>
        <strain evidence="1">Ch08T</strain>
    </source>
</reference>
<dbReference type="RefSeq" id="WP_406696388.1">
    <property type="nucleotide sequence ID" value="NZ_CP155447.1"/>
</dbReference>
<dbReference type="InterPro" id="IPR016130">
    <property type="entry name" value="Tyr_Pase_AS"/>
</dbReference>
<protein>
    <submittedName>
        <fullName evidence="1">Tyrosine-protein phosphatase</fullName>
    </submittedName>
</protein>
<accession>A0AAU7CE68</accession>
<dbReference type="PROSITE" id="PS00383">
    <property type="entry name" value="TYR_PHOSPHATASE_1"/>
    <property type="match status" value="1"/>
</dbReference>
<dbReference type="InterPro" id="IPR029021">
    <property type="entry name" value="Prot-tyrosine_phosphatase-like"/>
</dbReference>
<gene>
    <name evidence="1" type="ORF">V5E97_35895</name>
</gene>
<dbReference type="Pfam" id="PF03162">
    <property type="entry name" value="Y_phosphatase2"/>
    <property type="match status" value="1"/>
</dbReference>
<dbReference type="AlphaFoldDB" id="A0AAU7CE68"/>
<proteinExistence type="predicted"/>
<sequence>MNELKTKRRRRRRIVVVSLLLLTGSVCTVLFRNSLFHRNFGVVARGLVYRSAQPEENLKSLVEKYDVASILNLRGGGSADQFYTDEVRLANANGIDFYDYPMSANRRPKRRDLLVLIDLFERCRYPLLIHCKSGSDRTGLASGLYLMVRSGTPPEKALESFSLFYGHVPLFGPENLHEPFHEYADWLKNKNLVHSPERLRAWVENEYQADDPAREIQPLRSGPRALLRAGLAGEAGQRHAAQP</sequence>
<dbReference type="InterPro" id="IPR004861">
    <property type="entry name" value="Siw14-like"/>
</dbReference>
<dbReference type="Gene3D" id="3.90.190.10">
    <property type="entry name" value="Protein tyrosine phosphatase superfamily"/>
    <property type="match status" value="1"/>
</dbReference>
<dbReference type="EMBL" id="CP155447">
    <property type="protein sequence ID" value="XBH03649.1"/>
    <property type="molecule type" value="Genomic_DNA"/>
</dbReference>
<name>A0AAU7CE68_9BACT</name>
<organism evidence="1">
    <name type="scientific">Singulisphaera sp. Ch08</name>
    <dbReference type="NCBI Taxonomy" id="3120278"/>
    <lineage>
        <taxon>Bacteria</taxon>
        <taxon>Pseudomonadati</taxon>
        <taxon>Planctomycetota</taxon>
        <taxon>Planctomycetia</taxon>
        <taxon>Isosphaerales</taxon>
        <taxon>Isosphaeraceae</taxon>
        <taxon>Singulisphaera</taxon>
    </lineage>
</organism>
<evidence type="ECO:0000313" key="1">
    <source>
        <dbReference type="EMBL" id="XBH03649.1"/>
    </source>
</evidence>